<evidence type="ECO:0000256" key="8">
    <source>
        <dbReference type="SAM" id="Phobius"/>
    </source>
</evidence>
<evidence type="ECO:0000256" key="7">
    <source>
        <dbReference type="SAM" id="MobiDB-lite"/>
    </source>
</evidence>
<evidence type="ECO:0000256" key="4">
    <source>
        <dbReference type="ARBA" id="ARBA00022970"/>
    </source>
</evidence>
<evidence type="ECO:0000259" key="9">
    <source>
        <dbReference type="Pfam" id="PF01490"/>
    </source>
</evidence>
<feature type="transmembrane region" description="Helical" evidence="8">
    <location>
        <begin position="369"/>
        <end position="391"/>
    </location>
</feature>
<feature type="transmembrane region" description="Helical" evidence="8">
    <location>
        <begin position="342"/>
        <end position="363"/>
    </location>
</feature>
<gene>
    <name evidence="10" type="ORF">URODEC1_LOCUS33215</name>
</gene>
<feature type="transmembrane region" description="Helical" evidence="8">
    <location>
        <begin position="106"/>
        <end position="128"/>
    </location>
</feature>
<proteinExistence type="predicted"/>
<dbReference type="GO" id="GO:0016020">
    <property type="term" value="C:membrane"/>
    <property type="evidence" value="ECO:0007669"/>
    <property type="project" value="UniProtKB-SubCell"/>
</dbReference>
<accession>A0ABC8YFC8</accession>
<feature type="transmembrane region" description="Helical" evidence="8">
    <location>
        <begin position="148"/>
        <end position="165"/>
    </location>
</feature>
<feature type="compositionally biased region" description="Gly residues" evidence="7">
    <location>
        <begin position="1"/>
        <end position="10"/>
    </location>
</feature>
<evidence type="ECO:0000256" key="2">
    <source>
        <dbReference type="ARBA" id="ARBA00022448"/>
    </source>
</evidence>
<feature type="transmembrane region" description="Helical" evidence="8">
    <location>
        <begin position="302"/>
        <end position="321"/>
    </location>
</feature>
<evidence type="ECO:0000256" key="6">
    <source>
        <dbReference type="ARBA" id="ARBA00023136"/>
    </source>
</evidence>
<feature type="region of interest" description="Disordered" evidence="7">
    <location>
        <begin position="1"/>
        <end position="25"/>
    </location>
</feature>
<name>A0ABC8YFC8_9POAL</name>
<dbReference type="PANTHER" id="PTHR48017">
    <property type="entry name" value="OS05G0424000 PROTEIN-RELATED"/>
    <property type="match status" value="1"/>
</dbReference>
<feature type="transmembrane region" description="Helical" evidence="8">
    <location>
        <begin position="177"/>
        <end position="197"/>
    </location>
</feature>
<evidence type="ECO:0000313" key="10">
    <source>
        <dbReference type="EMBL" id="CAL4941803.1"/>
    </source>
</evidence>
<dbReference type="Pfam" id="PF01490">
    <property type="entry name" value="Aa_trans"/>
    <property type="match status" value="1"/>
</dbReference>
<feature type="transmembrane region" description="Helical" evidence="8">
    <location>
        <begin position="412"/>
        <end position="433"/>
    </location>
</feature>
<evidence type="ECO:0000256" key="1">
    <source>
        <dbReference type="ARBA" id="ARBA00004370"/>
    </source>
</evidence>
<feature type="domain" description="Amino acid transporter transmembrane" evidence="9">
    <location>
        <begin position="28"/>
        <end position="426"/>
    </location>
</feature>
<keyword evidence="4" id="KW-0029">Amino-acid transport</keyword>
<keyword evidence="3 8" id="KW-0812">Transmembrane</keyword>
<dbReference type="GO" id="GO:0006865">
    <property type="term" value="P:amino acid transport"/>
    <property type="evidence" value="ECO:0007669"/>
    <property type="project" value="UniProtKB-KW"/>
</dbReference>
<dbReference type="InterPro" id="IPR013057">
    <property type="entry name" value="AA_transpt_TM"/>
</dbReference>
<organism evidence="10 11">
    <name type="scientific">Urochloa decumbens</name>
    <dbReference type="NCBI Taxonomy" id="240449"/>
    <lineage>
        <taxon>Eukaryota</taxon>
        <taxon>Viridiplantae</taxon>
        <taxon>Streptophyta</taxon>
        <taxon>Embryophyta</taxon>
        <taxon>Tracheophyta</taxon>
        <taxon>Spermatophyta</taxon>
        <taxon>Magnoliopsida</taxon>
        <taxon>Liliopsida</taxon>
        <taxon>Poales</taxon>
        <taxon>Poaceae</taxon>
        <taxon>PACMAD clade</taxon>
        <taxon>Panicoideae</taxon>
        <taxon>Panicodae</taxon>
        <taxon>Paniceae</taxon>
        <taxon>Melinidinae</taxon>
        <taxon>Urochloa</taxon>
    </lineage>
</organism>
<evidence type="ECO:0000256" key="5">
    <source>
        <dbReference type="ARBA" id="ARBA00022989"/>
    </source>
</evidence>
<keyword evidence="11" id="KW-1185">Reference proteome</keyword>
<sequence length="445" mass="48325">MSSPAKGGGAPEEDLGARGEGVVEQGGRGTWRDAAFHVATTIATPAAYAPLPFAVASLGWPLGVCSLVIGTLVTWCSSLVVASLWQWNGEKHTSYRLLAKSIFGPWGYWYVSLFQQVASVGNNIAIQIAAGSSLKAVYKHYYTADDGAMTLQQFILLFGAFELLLSQLPDIHSLRWVNAICTASTIGFAGTTIGVTIYDGYRIDRKEVSYHLQGNTATKICRAFNALGTIAFSFGDAMLPEIQMRSSVREPVRSNMYKGVSAAYTIIVVSYWTLAFSGYWAFGSQVQPYILSSLTAPRWAIVMANLFAVIQIAGCFQIYCRPTFAHFEERVQAKNRSCRSSCLWRLMYTSAYMAAITLVCAAMPFFGDFVSICGAVGFTPLDFVLPALALLKTSKLPGNLGLQYAVKVPSSTVAVLFSIIGALACIGAIRSIALDVKTYKFFHDM</sequence>
<keyword evidence="2" id="KW-0813">Transport</keyword>
<feature type="transmembrane region" description="Helical" evidence="8">
    <location>
        <begin position="260"/>
        <end position="282"/>
    </location>
</feature>
<dbReference type="Proteomes" id="UP001497457">
    <property type="component" value="Chromosome 16b"/>
</dbReference>
<keyword evidence="5 8" id="KW-1133">Transmembrane helix</keyword>
<protein>
    <recommendedName>
        <fullName evidence="9">Amino acid transporter transmembrane domain-containing protein</fullName>
    </recommendedName>
</protein>
<reference evidence="10 11" key="2">
    <citation type="submission" date="2024-10" db="EMBL/GenBank/DDBJ databases">
        <authorList>
            <person name="Ryan C."/>
        </authorList>
    </citation>
    <scope>NUCLEOTIDE SEQUENCE [LARGE SCALE GENOMIC DNA]</scope>
</reference>
<evidence type="ECO:0000313" key="11">
    <source>
        <dbReference type="Proteomes" id="UP001497457"/>
    </source>
</evidence>
<feature type="transmembrane region" description="Helical" evidence="8">
    <location>
        <begin position="60"/>
        <end position="85"/>
    </location>
</feature>
<dbReference type="AlphaFoldDB" id="A0ABC8YFC8"/>
<reference evidence="11" key="1">
    <citation type="submission" date="2024-06" db="EMBL/GenBank/DDBJ databases">
        <authorList>
            <person name="Ryan C."/>
        </authorList>
    </citation>
    <scope>NUCLEOTIDE SEQUENCE [LARGE SCALE GENOMIC DNA]</scope>
</reference>
<comment type="subcellular location">
    <subcellularLocation>
        <location evidence="1">Membrane</location>
    </subcellularLocation>
</comment>
<dbReference type="EMBL" id="OZ075126">
    <property type="protein sequence ID" value="CAL4941803.1"/>
    <property type="molecule type" value="Genomic_DNA"/>
</dbReference>
<evidence type="ECO:0000256" key="3">
    <source>
        <dbReference type="ARBA" id="ARBA00022692"/>
    </source>
</evidence>
<keyword evidence="6 8" id="KW-0472">Membrane</keyword>